<evidence type="ECO:0000259" key="3">
    <source>
        <dbReference type="PROSITE" id="PS51263"/>
    </source>
</evidence>
<gene>
    <name evidence="4" type="ORF">GSLYS_00010965001</name>
</gene>
<keyword evidence="5" id="KW-1185">Reference proteome</keyword>
<dbReference type="GO" id="GO:0003779">
    <property type="term" value="F:actin binding"/>
    <property type="evidence" value="ECO:0007669"/>
    <property type="project" value="UniProtKB-KW"/>
</dbReference>
<comment type="caution">
    <text evidence="4">The sequence shown here is derived from an EMBL/GenBank/DDBJ whole genome shotgun (WGS) entry which is preliminary data.</text>
</comment>
<dbReference type="SMART" id="SM00102">
    <property type="entry name" value="ADF"/>
    <property type="match status" value="1"/>
</dbReference>
<protein>
    <recommendedName>
        <fullName evidence="3">ADF-H domain-containing protein</fullName>
    </recommendedName>
</protein>
<dbReference type="PROSITE" id="PS51263">
    <property type="entry name" value="ADF_H"/>
    <property type="match status" value="1"/>
</dbReference>
<evidence type="ECO:0000313" key="4">
    <source>
        <dbReference type="EMBL" id="CAL1537052.1"/>
    </source>
</evidence>
<dbReference type="CDD" id="cd11286">
    <property type="entry name" value="ADF_cofilin_like"/>
    <property type="match status" value="1"/>
</dbReference>
<dbReference type="Gene3D" id="3.40.20.10">
    <property type="entry name" value="Severin"/>
    <property type="match status" value="1"/>
</dbReference>
<dbReference type="GO" id="GO:0015629">
    <property type="term" value="C:actin cytoskeleton"/>
    <property type="evidence" value="ECO:0007669"/>
    <property type="project" value="InterPro"/>
</dbReference>
<dbReference type="Pfam" id="PF00241">
    <property type="entry name" value="Cofilin_ADF"/>
    <property type="match status" value="1"/>
</dbReference>
<dbReference type="Proteomes" id="UP001497497">
    <property type="component" value="Unassembled WGS sequence"/>
</dbReference>
<dbReference type="EMBL" id="CAXITT010000247">
    <property type="protein sequence ID" value="CAL1537052.1"/>
    <property type="molecule type" value="Genomic_DNA"/>
</dbReference>
<organism evidence="4 5">
    <name type="scientific">Lymnaea stagnalis</name>
    <name type="common">Great pond snail</name>
    <name type="synonym">Helix stagnalis</name>
    <dbReference type="NCBI Taxonomy" id="6523"/>
    <lineage>
        <taxon>Eukaryota</taxon>
        <taxon>Metazoa</taxon>
        <taxon>Spiralia</taxon>
        <taxon>Lophotrochozoa</taxon>
        <taxon>Mollusca</taxon>
        <taxon>Gastropoda</taxon>
        <taxon>Heterobranchia</taxon>
        <taxon>Euthyneura</taxon>
        <taxon>Panpulmonata</taxon>
        <taxon>Hygrophila</taxon>
        <taxon>Lymnaeoidea</taxon>
        <taxon>Lymnaeidae</taxon>
        <taxon>Lymnaea</taxon>
    </lineage>
</organism>
<dbReference type="GO" id="GO:0030042">
    <property type="term" value="P:actin filament depolymerization"/>
    <property type="evidence" value="ECO:0007669"/>
    <property type="project" value="InterPro"/>
</dbReference>
<proteinExistence type="inferred from homology"/>
<dbReference type="InterPro" id="IPR017904">
    <property type="entry name" value="ADF/Cofilin"/>
</dbReference>
<dbReference type="SUPFAM" id="SSF55753">
    <property type="entry name" value="Actin depolymerizing proteins"/>
    <property type="match status" value="1"/>
</dbReference>
<dbReference type="InterPro" id="IPR029006">
    <property type="entry name" value="ADF-H/Gelsolin-like_dom_sf"/>
</dbReference>
<name>A0AAV2HSI8_LYMST</name>
<dbReference type="PANTHER" id="PTHR11913">
    <property type="entry name" value="COFILIN-RELATED"/>
    <property type="match status" value="1"/>
</dbReference>
<keyword evidence="2" id="KW-0009">Actin-binding</keyword>
<evidence type="ECO:0000256" key="2">
    <source>
        <dbReference type="ARBA" id="ARBA00023203"/>
    </source>
</evidence>
<evidence type="ECO:0000256" key="1">
    <source>
        <dbReference type="ARBA" id="ARBA00006844"/>
    </source>
</evidence>
<dbReference type="InterPro" id="IPR002108">
    <property type="entry name" value="ADF-H"/>
</dbReference>
<feature type="domain" description="ADF-H" evidence="3">
    <location>
        <begin position="4"/>
        <end position="142"/>
    </location>
</feature>
<reference evidence="4 5" key="1">
    <citation type="submission" date="2024-04" db="EMBL/GenBank/DDBJ databases">
        <authorList>
            <consortium name="Genoscope - CEA"/>
            <person name="William W."/>
        </authorList>
    </citation>
    <scope>NUCLEOTIDE SEQUENCE [LARGE SCALE GENOMIC DNA]</scope>
</reference>
<sequence>MSSGIKIADEVKETYQQISMTSTKSTKLKYCILKFSDDSKRIIVEKSASAEEDSDYDTIISGLPPKDVRYLAYDFEFVNKDGTKKSEMILVSWHPETSPIKQKMLCASSFNALKSCLSVSKNVIEGSCFEEVSSAAVLEKLRRN</sequence>
<comment type="similarity">
    <text evidence="1">Belongs to the actin-binding proteins ADF family.</text>
</comment>
<evidence type="ECO:0000313" key="5">
    <source>
        <dbReference type="Proteomes" id="UP001497497"/>
    </source>
</evidence>
<accession>A0AAV2HSI8</accession>
<dbReference type="AlphaFoldDB" id="A0AAV2HSI8"/>